<comment type="catalytic activity">
    <reaction evidence="9">
        <text>D-ribose + ATP = D-ribose 5-phosphate + ADP + H(+)</text>
        <dbReference type="Rhea" id="RHEA:13697"/>
        <dbReference type="ChEBI" id="CHEBI:15378"/>
        <dbReference type="ChEBI" id="CHEBI:30616"/>
        <dbReference type="ChEBI" id="CHEBI:47013"/>
        <dbReference type="ChEBI" id="CHEBI:78346"/>
        <dbReference type="ChEBI" id="CHEBI:456216"/>
        <dbReference type="EC" id="2.7.1.15"/>
    </reaction>
</comment>
<keyword evidence="7 9" id="KW-0630">Potassium</keyword>
<evidence type="ECO:0000256" key="2">
    <source>
        <dbReference type="ARBA" id="ARBA00022723"/>
    </source>
</evidence>
<evidence type="ECO:0000256" key="3">
    <source>
        <dbReference type="ARBA" id="ARBA00022741"/>
    </source>
</evidence>
<feature type="binding site" evidence="9">
    <location>
        <position position="279"/>
    </location>
    <ligand>
        <name>ATP</name>
        <dbReference type="ChEBI" id="CHEBI:30616"/>
    </ligand>
</feature>
<organism evidence="11 12">
    <name type="scientific">Enterocloster hominis</name>
    <name type="common">ex Hitch et al. 2024</name>
    <dbReference type="NCBI Taxonomy" id="1917870"/>
    <lineage>
        <taxon>Bacteria</taxon>
        <taxon>Bacillati</taxon>
        <taxon>Bacillota</taxon>
        <taxon>Clostridia</taxon>
        <taxon>Lachnospirales</taxon>
        <taxon>Lachnospiraceae</taxon>
        <taxon>Enterocloster</taxon>
    </lineage>
</organism>
<feature type="binding site" evidence="9">
    <location>
        <position position="187"/>
    </location>
    <ligand>
        <name>ATP</name>
        <dbReference type="ChEBI" id="CHEBI:30616"/>
    </ligand>
</feature>
<comment type="similarity">
    <text evidence="9">Belongs to the carbohydrate kinase PfkB family. Ribokinase subfamily.</text>
</comment>
<keyword evidence="9" id="KW-0963">Cytoplasm</keyword>
<feature type="binding site" evidence="9">
    <location>
        <position position="141"/>
    </location>
    <ligand>
        <name>substrate</name>
    </ligand>
</feature>
<feature type="binding site" evidence="9">
    <location>
        <position position="290"/>
    </location>
    <ligand>
        <name>K(+)</name>
        <dbReference type="ChEBI" id="CHEBI:29103"/>
    </ligand>
</feature>
<keyword evidence="4 9" id="KW-0418">Kinase</keyword>
<dbReference type="RefSeq" id="WP_349118217.1">
    <property type="nucleotide sequence ID" value="NZ_JBBMFM010000036.1"/>
</dbReference>
<evidence type="ECO:0000256" key="7">
    <source>
        <dbReference type="ARBA" id="ARBA00022958"/>
    </source>
</evidence>
<evidence type="ECO:0000256" key="6">
    <source>
        <dbReference type="ARBA" id="ARBA00022842"/>
    </source>
</evidence>
<feature type="binding site" evidence="9">
    <location>
        <position position="285"/>
    </location>
    <ligand>
        <name>K(+)</name>
        <dbReference type="ChEBI" id="CHEBI:29103"/>
    </ligand>
</feature>
<accession>A0ABV1D5B9</accession>
<evidence type="ECO:0000256" key="9">
    <source>
        <dbReference type="HAMAP-Rule" id="MF_01987"/>
    </source>
</evidence>
<feature type="active site" description="Proton acceptor" evidence="9">
    <location>
        <position position="255"/>
    </location>
</feature>
<keyword evidence="5 9" id="KW-0067">ATP-binding</keyword>
<keyword evidence="2 9" id="KW-0479">Metal-binding</keyword>
<dbReference type="HAMAP" id="MF_01987">
    <property type="entry name" value="Ribokinase"/>
    <property type="match status" value="1"/>
</dbReference>
<feature type="binding site" evidence="9">
    <location>
        <position position="288"/>
    </location>
    <ligand>
        <name>K(+)</name>
        <dbReference type="ChEBI" id="CHEBI:29103"/>
    </ligand>
</feature>
<evidence type="ECO:0000256" key="5">
    <source>
        <dbReference type="ARBA" id="ARBA00022840"/>
    </source>
</evidence>
<protein>
    <recommendedName>
        <fullName evidence="9">Ribokinase</fullName>
        <shortName evidence="9">RK</shortName>
        <ecNumber evidence="9">2.7.1.15</ecNumber>
    </recommendedName>
</protein>
<comment type="cofactor">
    <cofactor evidence="9">
        <name>Mg(2+)</name>
        <dbReference type="ChEBI" id="CHEBI:18420"/>
    </cofactor>
    <text evidence="9">Requires a divalent cation, most likely magnesium in vivo, as an electrophilic catalyst to aid phosphoryl group transfer. It is the chelate of the metal and the nucleotide that is the actual substrate.</text>
</comment>
<evidence type="ECO:0000256" key="1">
    <source>
        <dbReference type="ARBA" id="ARBA00022679"/>
    </source>
</evidence>
<feature type="binding site" evidence="9">
    <location>
        <position position="249"/>
    </location>
    <ligand>
        <name>K(+)</name>
        <dbReference type="ChEBI" id="CHEBI:29103"/>
    </ligand>
</feature>
<dbReference type="PRINTS" id="PR00990">
    <property type="entry name" value="RIBOKINASE"/>
</dbReference>
<feature type="binding site" evidence="9">
    <location>
        <position position="255"/>
    </location>
    <ligand>
        <name>substrate</name>
    </ligand>
</feature>
<feature type="binding site" evidence="9">
    <location>
        <begin position="12"/>
        <end position="14"/>
    </location>
    <ligand>
        <name>substrate</name>
    </ligand>
</feature>
<keyword evidence="3 9" id="KW-0547">Nucleotide-binding</keyword>
<dbReference type="Gene3D" id="3.40.1190.20">
    <property type="match status" value="1"/>
</dbReference>
<dbReference type="InterPro" id="IPR011877">
    <property type="entry name" value="Ribokinase"/>
</dbReference>
<name>A0ABV1D5B9_9FIRM</name>
<evidence type="ECO:0000313" key="12">
    <source>
        <dbReference type="Proteomes" id="UP001454086"/>
    </source>
</evidence>
<comment type="caution">
    <text evidence="11">The sequence shown here is derived from an EMBL/GenBank/DDBJ whole genome shotgun (WGS) entry which is preliminary data.</text>
</comment>
<dbReference type="PANTHER" id="PTHR10584">
    <property type="entry name" value="SUGAR KINASE"/>
    <property type="match status" value="1"/>
</dbReference>
<dbReference type="SUPFAM" id="SSF53613">
    <property type="entry name" value="Ribokinase-like"/>
    <property type="match status" value="1"/>
</dbReference>
<comment type="activity regulation">
    <text evidence="9">Activated by a monovalent cation that binds near, but not in, the active site. The most likely occupant of the site in vivo is potassium. Ion binding induces a conformational change that may alter substrate affinity.</text>
</comment>
<keyword evidence="12" id="KW-1185">Reference proteome</keyword>
<dbReference type="InterPro" id="IPR002139">
    <property type="entry name" value="Ribo/fructo_kinase"/>
</dbReference>
<feature type="binding site" evidence="9">
    <location>
        <begin position="254"/>
        <end position="255"/>
    </location>
    <ligand>
        <name>ATP</name>
        <dbReference type="ChEBI" id="CHEBI:30616"/>
    </ligand>
</feature>
<feature type="domain" description="Carbohydrate kinase PfkB" evidence="10">
    <location>
        <begin position="3"/>
        <end position="296"/>
    </location>
</feature>
<dbReference type="CDD" id="cd01174">
    <property type="entry name" value="ribokinase"/>
    <property type="match status" value="1"/>
</dbReference>
<dbReference type="GO" id="GO:0004747">
    <property type="term" value="F:ribokinase activity"/>
    <property type="evidence" value="ECO:0007669"/>
    <property type="project" value="UniProtKB-EC"/>
</dbReference>
<keyword evidence="8 9" id="KW-0119">Carbohydrate metabolism</keyword>
<keyword evidence="1 9" id="KW-0808">Transferase</keyword>
<gene>
    <name evidence="9" type="primary">rbsK</name>
    <name evidence="11" type="ORF">WMQ36_11490</name>
</gene>
<feature type="binding site" evidence="9">
    <location>
        <begin position="40"/>
        <end position="44"/>
    </location>
    <ligand>
        <name>substrate</name>
    </ligand>
</feature>
<evidence type="ECO:0000259" key="10">
    <source>
        <dbReference type="Pfam" id="PF00294"/>
    </source>
</evidence>
<evidence type="ECO:0000313" key="11">
    <source>
        <dbReference type="EMBL" id="MEQ2425600.1"/>
    </source>
</evidence>
<comment type="function">
    <text evidence="9">Catalyzes the phosphorylation of ribose at O-5 in a reaction requiring ATP and magnesium. The resulting D-ribose-5-phosphate can then be used either for sythesis of nucleotides, histidine, and tryptophan, or as a component of the pentose phosphate pathway.</text>
</comment>
<reference evidence="11 12" key="1">
    <citation type="submission" date="2024-03" db="EMBL/GenBank/DDBJ databases">
        <title>Human intestinal bacterial collection.</title>
        <authorList>
            <person name="Pauvert C."/>
            <person name="Hitch T.C.A."/>
            <person name="Clavel T."/>
        </authorList>
    </citation>
    <scope>NUCLEOTIDE SEQUENCE [LARGE SCALE GENOMIC DNA]</scope>
    <source>
        <strain evidence="11 12">CLA-SR-H021</strain>
    </source>
</reference>
<feature type="binding site" evidence="9">
    <location>
        <position position="294"/>
    </location>
    <ligand>
        <name>K(+)</name>
        <dbReference type="ChEBI" id="CHEBI:29103"/>
    </ligand>
</feature>
<comment type="subcellular location">
    <subcellularLocation>
        <location evidence="9">Cytoplasm</location>
    </subcellularLocation>
</comment>
<evidence type="ECO:0000256" key="4">
    <source>
        <dbReference type="ARBA" id="ARBA00022777"/>
    </source>
</evidence>
<comment type="caution">
    <text evidence="9">Lacks conserved residue(s) required for the propagation of feature annotation.</text>
</comment>
<sequence length="303" mass="31848">MATKVINIGSANIDEIMSVEHFPLVGETKYTPYFCKKLGGKGANQAVAAARAGGHCFFLGSVGMDANGGIIRKKLSDNGVDISHLLCMEGQETGIAQVWADGEEKNMIICFPGASLGNEAEQLQKLEEIAGNGDIFMITLEYGKAFIASAIKTAREKGCTVIVDPSGDLDILKDKGIAGYIDIVKPNEVETEQLTGIGVTDQESVVEALVVLEHMGFKIPIISLGARGCCARIHGEITFLGTDEIKAVDTTGAGDAFLGYLAAMLSKGETLAAALKTANKAAAISTTKLGAAESVPYINEICR</sequence>
<dbReference type="EMBL" id="JBBMFM010000036">
    <property type="protein sequence ID" value="MEQ2425600.1"/>
    <property type="molecule type" value="Genomic_DNA"/>
</dbReference>
<evidence type="ECO:0000256" key="8">
    <source>
        <dbReference type="ARBA" id="ARBA00023277"/>
    </source>
</evidence>
<proteinExistence type="inferred from homology"/>
<comment type="pathway">
    <text evidence="9">Carbohydrate metabolism; D-ribose degradation; D-ribose 5-phosphate from beta-D-ribopyranose: step 2/2.</text>
</comment>
<dbReference type="Proteomes" id="UP001454086">
    <property type="component" value="Unassembled WGS sequence"/>
</dbReference>
<feature type="binding site" evidence="9">
    <location>
        <position position="251"/>
    </location>
    <ligand>
        <name>K(+)</name>
        <dbReference type="ChEBI" id="CHEBI:29103"/>
    </ligand>
</feature>
<comment type="subunit">
    <text evidence="9">Homodimer.</text>
</comment>
<dbReference type="InterPro" id="IPR029056">
    <property type="entry name" value="Ribokinase-like"/>
</dbReference>
<dbReference type="InterPro" id="IPR011611">
    <property type="entry name" value="PfkB_dom"/>
</dbReference>
<keyword evidence="6 9" id="KW-0460">Magnesium</keyword>
<dbReference type="Pfam" id="PF00294">
    <property type="entry name" value="PfkB"/>
    <property type="match status" value="1"/>
</dbReference>
<feature type="binding site" evidence="9">
    <location>
        <begin position="223"/>
        <end position="228"/>
    </location>
    <ligand>
        <name>ATP</name>
        <dbReference type="ChEBI" id="CHEBI:30616"/>
    </ligand>
</feature>
<dbReference type="PANTHER" id="PTHR10584:SF166">
    <property type="entry name" value="RIBOKINASE"/>
    <property type="match status" value="1"/>
</dbReference>
<dbReference type="EC" id="2.7.1.15" evidence="9"/>